<keyword evidence="3 6" id="KW-0812">Transmembrane</keyword>
<keyword evidence="2" id="KW-1003">Cell membrane</keyword>
<protein>
    <submittedName>
        <fullName evidence="7">LysE family translocator</fullName>
    </submittedName>
</protein>
<feature type="transmembrane region" description="Helical" evidence="6">
    <location>
        <begin position="39"/>
        <end position="61"/>
    </location>
</feature>
<dbReference type="PANTHER" id="PTHR30086:SF20">
    <property type="entry name" value="ARGININE EXPORTER PROTEIN ARGO-RELATED"/>
    <property type="match status" value="1"/>
</dbReference>
<organism evidence="7 8">
    <name type="scientific">Microtetraspora fusca</name>
    <dbReference type="NCBI Taxonomy" id="1997"/>
    <lineage>
        <taxon>Bacteria</taxon>
        <taxon>Bacillati</taxon>
        <taxon>Actinomycetota</taxon>
        <taxon>Actinomycetes</taxon>
        <taxon>Streptosporangiales</taxon>
        <taxon>Streptosporangiaceae</taxon>
        <taxon>Microtetraspora</taxon>
    </lineage>
</organism>
<dbReference type="Proteomes" id="UP001602119">
    <property type="component" value="Unassembled WGS sequence"/>
</dbReference>
<dbReference type="Pfam" id="PF01810">
    <property type="entry name" value="LysE"/>
    <property type="match status" value="1"/>
</dbReference>
<evidence type="ECO:0000313" key="7">
    <source>
        <dbReference type="EMBL" id="MFF4774102.1"/>
    </source>
</evidence>
<gene>
    <name evidence="7" type="ORF">ACFY05_14700</name>
</gene>
<dbReference type="PIRSF" id="PIRSF006324">
    <property type="entry name" value="LeuE"/>
    <property type="match status" value="1"/>
</dbReference>
<keyword evidence="4 6" id="KW-1133">Transmembrane helix</keyword>
<reference evidence="7 8" key="1">
    <citation type="submission" date="2024-10" db="EMBL/GenBank/DDBJ databases">
        <title>The Natural Products Discovery Center: Release of the First 8490 Sequenced Strains for Exploring Actinobacteria Biosynthetic Diversity.</title>
        <authorList>
            <person name="Kalkreuter E."/>
            <person name="Kautsar S.A."/>
            <person name="Yang D."/>
            <person name="Bader C.D."/>
            <person name="Teijaro C.N."/>
            <person name="Fluegel L."/>
            <person name="Davis C.M."/>
            <person name="Simpson J.R."/>
            <person name="Lauterbach L."/>
            <person name="Steele A.D."/>
            <person name="Gui C."/>
            <person name="Meng S."/>
            <person name="Li G."/>
            <person name="Viehrig K."/>
            <person name="Ye F."/>
            <person name="Su P."/>
            <person name="Kiefer A.F."/>
            <person name="Nichols A."/>
            <person name="Cepeda A.J."/>
            <person name="Yan W."/>
            <person name="Fan B."/>
            <person name="Jiang Y."/>
            <person name="Adhikari A."/>
            <person name="Zheng C.-J."/>
            <person name="Schuster L."/>
            <person name="Cowan T.M."/>
            <person name="Smanski M.J."/>
            <person name="Chevrette M.G."/>
            <person name="De Carvalho L.P.S."/>
            <person name="Shen B."/>
        </authorList>
    </citation>
    <scope>NUCLEOTIDE SEQUENCE [LARGE SCALE GENOMIC DNA]</scope>
    <source>
        <strain evidence="7 8">NPDC001281</strain>
    </source>
</reference>
<comment type="caution">
    <text evidence="7">The sequence shown here is derived from an EMBL/GenBank/DDBJ whole genome shotgun (WGS) entry which is preliminary data.</text>
</comment>
<feature type="transmembrane region" description="Helical" evidence="6">
    <location>
        <begin position="73"/>
        <end position="93"/>
    </location>
</feature>
<dbReference type="PANTHER" id="PTHR30086">
    <property type="entry name" value="ARGININE EXPORTER PROTEIN ARGO"/>
    <property type="match status" value="1"/>
</dbReference>
<dbReference type="EMBL" id="JBIAXI010000008">
    <property type="protein sequence ID" value="MFF4774102.1"/>
    <property type="molecule type" value="Genomic_DNA"/>
</dbReference>
<keyword evidence="8" id="KW-1185">Reference proteome</keyword>
<dbReference type="RefSeq" id="WP_387342482.1">
    <property type="nucleotide sequence ID" value="NZ_JBIAXI010000008.1"/>
</dbReference>
<evidence type="ECO:0000256" key="2">
    <source>
        <dbReference type="ARBA" id="ARBA00022475"/>
    </source>
</evidence>
<evidence type="ECO:0000313" key="8">
    <source>
        <dbReference type="Proteomes" id="UP001602119"/>
    </source>
</evidence>
<evidence type="ECO:0000256" key="3">
    <source>
        <dbReference type="ARBA" id="ARBA00022692"/>
    </source>
</evidence>
<feature type="transmembrane region" description="Helical" evidence="6">
    <location>
        <begin position="150"/>
        <end position="177"/>
    </location>
</feature>
<evidence type="ECO:0000256" key="6">
    <source>
        <dbReference type="SAM" id="Phobius"/>
    </source>
</evidence>
<name>A0ABW6V475_MICFU</name>
<proteinExistence type="predicted"/>
<evidence type="ECO:0000256" key="4">
    <source>
        <dbReference type="ARBA" id="ARBA00022989"/>
    </source>
</evidence>
<accession>A0ABW6V475</accession>
<evidence type="ECO:0000256" key="1">
    <source>
        <dbReference type="ARBA" id="ARBA00004651"/>
    </source>
</evidence>
<dbReference type="InterPro" id="IPR001123">
    <property type="entry name" value="LeuE-type"/>
</dbReference>
<keyword evidence="5 6" id="KW-0472">Membrane</keyword>
<comment type="subcellular location">
    <subcellularLocation>
        <location evidence="1">Cell membrane</location>
        <topology evidence="1">Multi-pass membrane protein</topology>
    </subcellularLocation>
</comment>
<evidence type="ECO:0000256" key="5">
    <source>
        <dbReference type="ARBA" id="ARBA00023136"/>
    </source>
</evidence>
<sequence length="211" mass="21760">MWGILAPYLGLCLLITVTPGLDTAVVVRSTVKGGTRSGLATALGCALGLFVHAAAVALGLAELLLRSQTVFDAVRLTGAAFLVVLGVRSLWAARRAQPVMAPEEPPGRLGRLLPGSPLAQGFVTNLTNPKAALFFLATLPQFVPAGRPAVAVPVALGLAIIAVLFSLTGLSLVAVALGRARRLLDSPAFRRMQDGLLGLTLVTLGVRVAAE</sequence>